<dbReference type="Pfam" id="PF05197">
    <property type="entry name" value="TRIC"/>
    <property type="match status" value="1"/>
</dbReference>
<evidence type="ECO:0000256" key="7">
    <source>
        <dbReference type="ARBA" id="ARBA00022958"/>
    </source>
</evidence>
<evidence type="ECO:0000256" key="4">
    <source>
        <dbReference type="ARBA" id="ARBA00022538"/>
    </source>
</evidence>
<evidence type="ECO:0000256" key="13">
    <source>
        <dbReference type="SAM" id="Phobius"/>
    </source>
</evidence>
<reference evidence="14" key="1">
    <citation type="submission" date="2021-04" db="EMBL/GenBank/DDBJ databases">
        <authorList>
            <consortium name="Molecular Ecology Group"/>
        </authorList>
    </citation>
    <scope>NUCLEOTIDE SEQUENCE</scope>
</reference>
<evidence type="ECO:0000256" key="8">
    <source>
        <dbReference type="ARBA" id="ARBA00022989"/>
    </source>
</evidence>
<feature type="compositionally biased region" description="Low complexity" evidence="12">
    <location>
        <begin position="43"/>
        <end position="60"/>
    </location>
</feature>
<protein>
    <submittedName>
        <fullName evidence="14">Uncharacterized protein</fullName>
    </submittedName>
</protein>
<organism evidence="14 15">
    <name type="scientific">Candidula unifasciata</name>
    <dbReference type="NCBI Taxonomy" id="100452"/>
    <lineage>
        <taxon>Eukaryota</taxon>
        <taxon>Metazoa</taxon>
        <taxon>Spiralia</taxon>
        <taxon>Lophotrochozoa</taxon>
        <taxon>Mollusca</taxon>
        <taxon>Gastropoda</taxon>
        <taxon>Heterobranchia</taxon>
        <taxon>Euthyneura</taxon>
        <taxon>Panpulmonata</taxon>
        <taxon>Eupulmonata</taxon>
        <taxon>Stylommatophora</taxon>
        <taxon>Helicina</taxon>
        <taxon>Helicoidea</taxon>
        <taxon>Geomitridae</taxon>
        <taxon>Candidula</taxon>
    </lineage>
</organism>
<sequence length="305" mass="34406">MSQQMYIDVANVVTKLRMYPYFDLAHYILISIAVREDSDSTASSTTSTITVNGNNNTNNDINDKSSKAKTLIHQQTSPPAGSDQLATLFSCRHPLSSWVSTMLLCFASSLMVNFLLGEPVITPFKDHRNIAIATAVWYLVNFSPFDIVYKLCKLLPMYLIICIMVEIRRAHMVYHGVLVTKKLYPRAYFVIVLVGTIKGCGGCFMRNICRLVRGIWIPDTSEILQPTFVTKASLFASVMFLCERLQLINASHPVIYLGIVIFFIYFRISSVLLGAHDPFVPLENLFCNIFMGGHQVIARQLVRED</sequence>
<dbReference type="InterPro" id="IPR007866">
    <property type="entry name" value="TRIC_channel"/>
</dbReference>
<dbReference type="GO" id="GO:0042802">
    <property type="term" value="F:identical protein binding"/>
    <property type="evidence" value="ECO:0007669"/>
    <property type="project" value="InterPro"/>
</dbReference>
<feature type="region of interest" description="Disordered" evidence="12">
    <location>
        <begin position="43"/>
        <end position="64"/>
    </location>
</feature>
<evidence type="ECO:0000256" key="1">
    <source>
        <dbReference type="ARBA" id="ARBA00004127"/>
    </source>
</evidence>
<dbReference type="AlphaFoldDB" id="A0A8S3YHE0"/>
<keyword evidence="3" id="KW-0813">Transport</keyword>
<dbReference type="GO" id="GO:0012505">
    <property type="term" value="C:endomembrane system"/>
    <property type="evidence" value="ECO:0007669"/>
    <property type="project" value="UniProtKB-SubCell"/>
</dbReference>
<feature type="transmembrane region" description="Helical" evidence="13">
    <location>
        <begin position="95"/>
        <end position="116"/>
    </location>
</feature>
<proteinExistence type="inferred from homology"/>
<keyword evidence="11" id="KW-0407">Ion channel</keyword>
<evidence type="ECO:0000313" key="15">
    <source>
        <dbReference type="Proteomes" id="UP000678393"/>
    </source>
</evidence>
<evidence type="ECO:0000313" key="14">
    <source>
        <dbReference type="EMBL" id="CAG5115994.1"/>
    </source>
</evidence>
<feature type="transmembrane region" description="Helical" evidence="13">
    <location>
        <begin position="187"/>
        <end position="208"/>
    </location>
</feature>
<comment type="caution">
    <text evidence="14">The sequence shown here is derived from an EMBL/GenBank/DDBJ whole genome shotgun (WGS) entry which is preliminary data.</text>
</comment>
<name>A0A8S3YHE0_9EUPU</name>
<comment type="similarity">
    <text evidence="2">Belongs to the TMEM38 family.</text>
</comment>
<dbReference type="GO" id="GO:0016020">
    <property type="term" value="C:membrane"/>
    <property type="evidence" value="ECO:0007669"/>
    <property type="project" value="InterPro"/>
</dbReference>
<keyword evidence="8 13" id="KW-1133">Transmembrane helix</keyword>
<keyword evidence="15" id="KW-1185">Reference proteome</keyword>
<keyword evidence="7" id="KW-0630">Potassium</keyword>
<evidence type="ECO:0000256" key="9">
    <source>
        <dbReference type="ARBA" id="ARBA00023065"/>
    </source>
</evidence>
<keyword evidence="5 13" id="KW-0812">Transmembrane</keyword>
<keyword evidence="4" id="KW-0633">Potassium transport</keyword>
<dbReference type="PANTHER" id="PTHR12454:SF11">
    <property type="entry name" value="GH25683P"/>
    <property type="match status" value="1"/>
</dbReference>
<evidence type="ECO:0000256" key="3">
    <source>
        <dbReference type="ARBA" id="ARBA00022448"/>
    </source>
</evidence>
<dbReference type="OrthoDB" id="195817at2759"/>
<dbReference type="PANTHER" id="PTHR12454">
    <property type="entry name" value="TRIMERIC INTRACELLULAR CATION CHANNEL"/>
    <property type="match status" value="1"/>
</dbReference>
<evidence type="ECO:0000256" key="10">
    <source>
        <dbReference type="ARBA" id="ARBA00023136"/>
    </source>
</evidence>
<evidence type="ECO:0000256" key="6">
    <source>
        <dbReference type="ARBA" id="ARBA00022826"/>
    </source>
</evidence>
<keyword evidence="9" id="KW-0406">Ion transport</keyword>
<evidence type="ECO:0000256" key="2">
    <source>
        <dbReference type="ARBA" id="ARBA00005766"/>
    </source>
</evidence>
<keyword evidence="10 13" id="KW-0472">Membrane</keyword>
<dbReference type="GO" id="GO:0005267">
    <property type="term" value="F:potassium channel activity"/>
    <property type="evidence" value="ECO:0007669"/>
    <property type="project" value="UniProtKB-KW"/>
</dbReference>
<evidence type="ECO:0000256" key="11">
    <source>
        <dbReference type="ARBA" id="ARBA00023303"/>
    </source>
</evidence>
<feature type="transmembrane region" description="Helical" evidence="13">
    <location>
        <begin position="254"/>
        <end position="275"/>
    </location>
</feature>
<gene>
    <name evidence="14" type="ORF">CUNI_LOCUS1552</name>
</gene>
<dbReference type="EMBL" id="CAJHNH020000195">
    <property type="protein sequence ID" value="CAG5115994.1"/>
    <property type="molecule type" value="Genomic_DNA"/>
</dbReference>
<evidence type="ECO:0000256" key="12">
    <source>
        <dbReference type="SAM" id="MobiDB-lite"/>
    </source>
</evidence>
<accession>A0A8S3YHE0</accession>
<keyword evidence="6" id="KW-0631">Potassium channel</keyword>
<dbReference type="Proteomes" id="UP000678393">
    <property type="component" value="Unassembled WGS sequence"/>
</dbReference>
<evidence type="ECO:0000256" key="5">
    <source>
        <dbReference type="ARBA" id="ARBA00022692"/>
    </source>
</evidence>
<comment type="subcellular location">
    <subcellularLocation>
        <location evidence="1">Endomembrane system</location>
        <topology evidence="1">Multi-pass membrane protein</topology>
    </subcellularLocation>
</comment>